<reference evidence="10" key="3">
    <citation type="submission" date="2021-06" db="EMBL/GenBank/DDBJ databases">
        <title>Genomic Description and Analysis of Intracellular Bacteria, Candidatus Berkiella cookevillensis and Candidatus Berkiella aquae.</title>
        <authorList>
            <person name="Kidane D.T."/>
            <person name="Mehari Y.T."/>
            <person name="Rice F.C."/>
            <person name="Arivett B.A."/>
            <person name="Farone A.L."/>
            <person name="Berk S.G."/>
            <person name="Farone M.B."/>
        </authorList>
    </citation>
    <scope>NUCLEOTIDE SEQUENCE</scope>
    <source>
        <strain evidence="10">HT99</strain>
    </source>
</reference>
<feature type="signal peptide" evidence="8">
    <location>
        <begin position="1"/>
        <end position="22"/>
    </location>
</feature>
<dbReference type="GO" id="GO:0008270">
    <property type="term" value="F:zinc ion binding"/>
    <property type="evidence" value="ECO:0007669"/>
    <property type="project" value="InterPro"/>
</dbReference>
<keyword evidence="4 7" id="KW-0862">Zinc</keyword>
<dbReference type="Pfam" id="PF00484">
    <property type="entry name" value="Pro_CA"/>
    <property type="match status" value="1"/>
</dbReference>
<evidence type="ECO:0000256" key="2">
    <source>
        <dbReference type="ARBA" id="ARBA00012925"/>
    </source>
</evidence>
<organism evidence="9">
    <name type="scientific">Candidatus Berkiella aquae</name>
    <dbReference type="NCBI Taxonomy" id="295108"/>
    <lineage>
        <taxon>Bacteria</taxon>
        <taxon>Pseudomonadati</taxon>
        <taxon>Pseudomonadota</taxon>
        <taxon>Gammaproteobacteria</taxon>
        <taxon>Candidatus Berkiellales</taxon>
        <taxon>Candidatus Berkiellaceae</taxon>
        <taxon>Candidatus Berkiella</taxon>
    </lineage>
</organism>
<accession>A0A0Q9YK42</accession>
<dbReference type="PANTHER" id="PTHR11002:SF76">
    <property type="entry name" value="CARBONIC ANHYDRASE"/>
    <property type="match status" value="1"/>
</dbReference>
<reference evidence="9" key="1">
    <citation type="submission" date="2015-09" db="EMBL/GenBank/DDBJ databases">
        <title>Draft Genome Sequences of Two Novel Amoeba-resistant Intranuclear Bacteria, Candidatus Berkiella cookevillensis and Candidatus Berkiella aquae.</title>
        <authorList>
            <person name="Mehari Y.T."/>
            <person name="Arivett B.A."/>
            <person name="Farone A.L."/>
            <person name="Gunderson J.H."/>
            <person name="Farone M.B."/>
        </authorList>
    </citation>
    <scope>NUCLEOTIDE SEQUENCE [LARGE SCALE GENOMIC DNA]</scope>
    <source>
        <strain evidence="9">HT99</strain>
    </source>
</reference>
<dbReference type="EMBL" id="LKAJ01000007">
    <property type="protein sequence ID" value="KRG21039.1"/>
    <property type="molecule type" value="Genomic_DNA"/>
</dbReference>
<dbReference type="SMART" id="SM00947">
    <property type="entry name" value="Pro_CA"/>
    <property type="match status" value="1"/>
</dbReference>
<dbReference type="RefSeq" id="WP_075066580.1">
    <property type="nucleotide sequence ID" value="NZ_LKAJ02000001.1"/>
</dbReference>
<keyword evidence="3 7" id="KW-0479">Metal-binding</keyword>
<evidence type="ECO:0000313" key="10">
    <source>
        <dbReference type="EMBL" id="MCS5710007.1"/>
    </source>
</evidence>
<evidence type="ECO:0000256" key="4">
    <source>
        <dbReference type="ARBA" id="ARBA00022833"/>
    </source>
</evidence>
<evidence type="ECO:0000256" key="1">
    <source>
        <dbReference type="ARBA" id="ARBA00006217"/>
    </source>
</evidence>
<sequence length="235" mass="26237">MTNKAFGLLISSLLFFSPVILANESAQFSEHVREFVKNMVLDNNKHVTNIAHDDFKLLSEGQNPRATVVSCSDSRVQTKAFNQSPVNDLFFIRNIGNQIKSAEGSVEYGINHLHTPILLIIGHSHCGAIQAALSDYSKESPAIRQELDNLHLPKATELNHGVVENVNQQVEYALNKFKHKIDAKELMVIGALYDFRDDYHQGHGRLIIINLNGEEDAKKIKADSIMKGLAVHTLE</sequence>
<keyword evidence="11" id="KW-1185">Reference proteome</keyword>
<dbReference type="AlphaFoldDB" id="A0A0Q9YK42"/>
<feature type="binding site" evidence="7">
    <location>
        <position position="73"/>
    </location>
    <ligand>
        <name>Zn(2+)</name>
        <dbReference type="ChEBI" id="CHEBI:29105"/>
    </ligand>
</feature>
<name>A0A0Q9YK42_9GAMM</name>
<dbReference type="PANTHER" id="PTHR11002">
    <property type="entry name" value="CARBONIC ANHYDRASE"/>
    <property type="match status" value="1"/>
</dbReference>
<comment type="catalytic activity">
    <reaction evidence="6">
        <text>hydrogencarbonate + H(+) = CO2 + H2O</text>
        <dbReference type="Rhea" id="RHEA:10748"/>
        <dbReference type="ChEBI" id="CHEBI:15377"/>
        <dbReference type="ChEBI" id="CHEBI:15378"/>
        <dbReference type="ChEBI" id="CHEBI:16526"/>
        <dbReference type="ChEBI" id="CHEBI:17544"/>
        <dbReference type="EC" id="4.2.1.1"/>
    </reaction>
</comment>
<dbReference type="SUPFAM" id="SSF53056">
    <property type="entry name" value="beta-carbonic anhydrase, cab"/>
    <property type="match status" value="1"/>
</dbReference>
<dbReference type="STRING" id="295108.HT99x_01959"/>
<evidence type="ECO:0000313" key="9">
    <source>
        <dbReference type="EMBL" id="KRG21039.1"/>
    </source>
</evidence>
<comment type="similarity">
    <text evidence="1">Belongs to the beta-class carbonic anhydrase family.</text>
</comment>
<feature type="chain" id="PRO_5043129678" description="carbonic anhydrase" evidence="8">
    <location>
        <begin position="23"/>
        <end position="235"/>
    </location>
</feature>
<dbReference type="EC" id="4.2.1.1" evidence="2"/>
<evidence type="ECO:0000256" key="7">
    <source>
        <dbReference type="PIRSR" id="PIRSR601765-1"/>
    </source>
</evidence>
<dbReference type="EMBL" id="LKAJ02000001">
    <property type="protein sequence ID" value="MCS5710007.1"/>
    <property type="molecule type" value="Genomic_DNA"/>
</dbReference>
<evidence type="ECO:0000313" key="11">
    <source>
        <dbReference type="Proteomes" id="UP000051497"/>
    </source>
</evidence>
<protein>
    <recommendedName>
        <fullName evidence="2">carbonic anhydrase</fullName>
        <ecNumber evidence="2">4.2.1.1</ecNumber>
    </recommendedName>
</protein>
<dbReference type="InterPro" id="IPR036874">
    <property type="entry name" value="Carbonic_anhydrase_sf"/>
</dbReference>
<reference evidence="10" key="2">
    <citation type="journal article" date="2016" name="Genome Announc.">
        <title>Draft Genome Sequences of Two Novel Amoeba-Resistant Intranuclear Bacteria, 'Candidatus Berkiella cookevillensis' and 'Candidatus Berkiella aquae'.</title>
        <authorList>
            <person name="Mehari Y.T."/>
            <person name="Arivett B.A."/>
            <person name="Farone A.L."/>
            <person name="Gunderson J.H."/>
            <person name="Farone M.B."/>
        </authorList>
    </citation>
    <scope>NUCLEOTIDE SEQUENCE</scope>
    <source>
        <strain evidence="10">HT99</strain>
    </source>
</reference>
<dbReference type="InterPro" id="IPR001765">
    <property type="entry name" value="Carbonic_anhydrase"/>
</dbReference>
<evidence type="ECO:0000256" key="3">
    <source>
        <dbReference type="ARBA" id="ARBA00022723"/>
    </source>
</evidence>
<evidence type="ECO:0000256" key="6">
    <source>
        <dbReference type="ARBA" id="ARBA00048348"/>
    </source>
</evidence>
<evidence type="ECO:0000256" key="8">
    <source>
        <dbReference type="SAM" id="SignalP"/>
    </source>
</evidence>
<dbReference type="OrthoDB" id="9797527at2"/>
<dbReference type="Gene3D" id="3.40.1050.10">
    <property type="entry name" value="Carbonic anhydrase"/>
    <property type="match status" value="1"/>
</dbReference>
<dbReference type="Proteomes" id="UP000051497">
    <property type="component" value="Unassembled WGS sequence"/>
</dbReference>
<dbReference type="GO" id="GO:0004089">
    <property type="term" value="F:carbonate dehydratase activity"/>
    <property type="evidence" value="ECO:0007669"/>
    <property type="project" value="UniProtKB-EC"/>
</dbReference>
<feature type="binding site" evidence="7">
    <location>
        <position position="126"/>
    </location>
    <ligand>
        <name>Zn(2+)</name>
        <dbReference type="ChEBI" id="CHEBI:29105"/>
    </ligand>
</feature>
<comment type="cofactor">
    <cofactor evidence="7">
        <name>Zn(2+)</name>
        <dbReference type="ChEBI" id="CHEBI:29105"/>
    </cofactor>
    <text evidence="7">Binds 1 zinc ion per subunit.</text>
</comment>
<evidence type="ECO:0000256" key="5">
    <source>
        <dbReference type="ARBA" id="ARBA00023239"/>
    </source>
</evidence>
<feature type="binding site" evidence="7">
    <location>
        <position position="71"/>
    </location>
    <ligand>
        <name>Zn(2+)</name>
        <dbReference type="ChEBI" id="CHEBI:29105"/>
    </ligand>
</feature>
<feature type="binding site" evidence="7">
    <location>
        <position position="123"/>
    </location>
    <ligand>
        <name>Zn(2+)</name>
        <dbReference type="ChEBI" id="CHEBI:29105"/>
    </ligand>
</feature>
<gene>
    <name evidence="9" type="primary">icfA</name>
    <name evidence="10" type="ORF">HT99x_001055</name>
    <name evidence="9" type="ORF">HT99x_01959</name>
</gene>
<proteinExistence type="inferred from homology"/>
<comment type="caution">
    <text evidence="9">The sequence shown here is derived from an EMBL/GenBank/DDBJ whole genome shotgun (WGS) entry which is preliminary data.</text>
</comment>
<keyword evidence="5 9" id="KW-0456">Lyase</keyword>
<keyword evidence="8" id="KW-0732">Signal</keyword>